<dbReference type="EMBL" id="AMGM01000136">
    <property type="protein sequence ID" value="EKB47386.1"/>
    <property type="molecule type" value="Genomic_DNA"/>
</dbReference>
<accession>K1KY14</accession>
<dbReference type="RefSeq" id="WP_009187037.1">
    <property type="nucleotide sequence ID" value="NZ_AMGM01000136.1"/>
</dbReference>
<evidence type="ECO:0000256" key="1">
    <source>
        <dbReference type="SAM" id="Phobius"/>
    </source>
</evidence>
<dbReference type="PATRIC" id="fig|1225176.3.peg.4288"/>
<comment type="caution">
    <text evidence="2">The sequence shown here is derived from an EMBL/GenBank/DDBJ whole genome shotgun (WGS) entry which is preliminary data.</text>
</comment>
<organism evidence="2 3">
    <name type="scientific">Cecembia lonarensis (strain CCUG 58316 / KCTC 22772 / LW9)</name>
    <dbReference type="NCBI Taxonomy" id="1225176"/>
    <lineage>
        <taxon>Bacteria</taxon>
        <taxon>Pseudomonadati</taxon>
        <taxon>Bacteroidota</taxon>
        <taxon>Cytophagia</taxon>
        <taxon>Cytophagales</taxon>
        <taxon>Cyclobacteriaceae</taxon>
        <taxon>Cecembia</taxon>
    </lineage>
</organism>
<keyword evidence="1" id="KW-1133">Transmembrane helix</keyword>
<keyword evidence="3" id="KW-1185">Reference proteome</keyword>
<dbReference type="AlphaFoldDB" id="K1KY14"/>
<keyword evidence="1" id="KW-0472">Membrane</keyword>
<dbReference type="OrthoDB" id="594989at2"/>
<proteinExistence type="predicted"/>
<dbReference type="Proteomes" id="UP000004478">
    <property type="component" value="Unassembled WGS sequence"/>
</dbReference>
<feature type="transmembrane region" description="Helical" evidence="1">
    <location>
        <begin position="88"/>
        <end position="108"/>
    </location>
</feature>
<evidence type="ECO:0000313" key="2">
    <source>
        <dbReference type="EMBL" id="EKB47386.1"/>
    </source>
</evidence>
<evidence type="ECO:0000313" key="3">
    <source>
        <dbReference type="Proteomes" id="UP000004478"/>
    </source>
</evidence>
<reference evidence="2 3" key="1">
    <citation type="journal article" date="2012" name="J. Bacteriol.">
        <title>Draft Genome Sequence of Cecembia lonarensis Strain LW9T, Isolated from Lonar Lake, a Haloalkaline Lake in India.</title>
        <authorList>
            <person name="Shivaji S."/>
            <person name="Ara S."/>
            <person name="Singh A."/>
            <person name="Pinnaka A.K."/>
        </authorList>
    </citation>
    <scope>NUCLEOTIDE SEQUENCE [LARGE SCALE GENOMIC DNA]</scope>
    <source>
        <strain evidence="2 3">LW9</strain>
    </source>
</reference>
<keyword evidence="1" id="KW-0812">Transmembrane</keyword>
<evidence type="ECO:0008006" key="4">
    <source>
        <dbReference type="Google" id="ProtNLM"/>
    </source>
</evidence>
<feature type="transmembrane region" description="Helical" evidence="1">
    <location>
        <begin position="7"/>
        <end position="27"/>
    </location>
</feature>
<feature type="transmembrane region" description="Helical" evidence="1">
    <location>
        <begin position="120"/>
        <end position="141"/>
    </location>
</feature>
<dbReference type="InterPro" id="IPR025635">
    <property type="entry name" value="DUF4293"/>
</dbReference>
<feature type="transmembrane region" description="Helical" evidence="1">
    <location>
        <begin position="61"/>
        <end position="81"/>
    </location>
</feature>
<protein>
    <recommendedName>
        <fullName evidence="4">DUF4293 family protein</fullName>
    </recommendedName>
</protein>
<name>K1KY14_CECL9</name>
<dbReference type="Pfam" id="PF14126">
    <property type="entry name" value="DUF4293"/>
    <property type="match status" value="1"/>
</dbReference>
<gene>
    <name evidence="2" type="ORF">B879_04017</name>
</gene>
<sequence>MIQRIQSVFLFLVAVAMVLVLIFPVWHQVNPDQTQIMTLDAWSLVTKDVASEQIIDSENKMFIGLLAIIAAGLAIFSLLQFKNRPKQMMINMINSLVMLTIVGLMVWVTHTANEVFNPNVNGAFVLGFWAVFAGLVSNILANRFIRKDEMLVRSVDRIR</sequence>